<dbReference type="EMBL" id="JAJOMB010000020">
    <property type="protein sequence ID" value="MCD5315094.1"/>
    <property type="molecule type" value="Genomic_DNA"/>
</dbReference>
<feature type="domain" description="Beta-lactamase-related" evidence="2">
    <location>
        <begin position="58"/>
        <end position="376"/>
    </location>
</feature>
<reference evidence="3" key="1">
    <citation type="submission" date="2021-11" db="EMBL/GenBank/DDBJ databases">
        <title>Streptomyces corallinus and Kineosporia corallina sp. nov., two new coral-derived marine actinobacteria.</title>
        <authorList>
            <person name="Buangrab K."/>
            <person name="Sutthacheep M."/>
            <person name="Yeemin T."/>
            <person name="Harunari E."/>
            <person name="Igarashi Y."/>
            <person name="Sripreechasak P."/>
            <person name="Kanchanasin P."/>
            <person name="Tanasupawat S."/>
            <person name="Phongsopitanun W."/>
        </authorList>
    </citation>
    <scope>NUCLEOTIDE SEQUENCE</scope>
    <source>
        <strain evidence="3">JCM 31032</strain>
    </source>
</reference>
<evidence type="ECO:0000259" key="2">
    <source>
        <dbReference type="Pfam" id="PF00144"/>
    </source>
</evidence>
<dbReference type="Proteomes" id="UP001138997">
    <property type="component" value="Unassembled WGS sequence"/>
</dbReference>
<accession>A0A9X1NK63</accession>
<dbReference type="Gene3D" id="3.40.710.10">
    <property type="entry name" value="DD-peptidase/beta-lactamase superfamily"/>
    <property type="match status" value="1"/>
</dbReference>
<dbReference type="PANTHER" id="PTHR46825:SF7">
    <property type="entry name" value="D-ALANYL-D-ALANINE CARBOXYPEPTIDASE"/>
    <property type="match status" value="1"/>
</dbReference>
<comment type="caution">
    <text evidence="3">The sequence shown here is derived from an EMBL/GenBank/DDBJ whole genome shotgun (WGS) entry which is preliminary data.</text>
</comment>
<feature type="signal peptide" evidence="1">
    <location>
        <begin position="1"/>
        <end position="36"/>
    </location>
</feature>
<dbReference type="InterPro" id="IPR012338">
    <property type="entry name" value="Beta-lactam/transpept-like"/>
</dbReference>
<dbReference type="AlphaFoldDB" id="A0A9X1NK63"/>
<dbReference type="PANTHER" id="PTHR46825">
    <property type="entry name" value="D-ALANYL-D-ALANINE-CARBOXYPEPTIDASE/ENDOPEPTIDASE AMPH"/>
    <property type="match status" value="1"/>
</dbReference>
<evidence type="ECO:0000313" key="4">
    <source>
        <dbReference type="Proteomes" id="UP001138997"/>
    </source>
</evidence>
<proteinExistence type="predicted"/>
<evidence type="ECO:0000313" key="3">
    <source>
        <dbReference type="EMBL" id="MCD5315094.1"/>
    </source>
</evidence>
<sequence>MKRSSSSHRLGRSATAAFALAAVLTGTVLTAVPASAAAGDHHNDLQHSVDALVKAGAVGTLVRVDDGHKLRTATAGLADRETKRRLKNKDQYEAGSQTKTFVAVLTLQLAAQGKLKLDAPVEKYLPGVVPNGQKITVRMLLQHTSGLFNYTEDEQAFKEILADPEREATPQELLEVGFRNDPYFAPGQGWHYSNTGYIVLGEMLHQVTGQPVKTLIQQKIAKPLRLRDTYLADPKVANPGPGFAHGYLTEVADGRFSYADTSQWSLSWAGSAGAVVSTARDLSTFYSTLLGGDLLPKAQLNEMKKTVDLSEEWGAPIGYGLGLYRQETPCGTGWGHDGGTLGHNTTTLVSSDGKRSVAGDVNNAFVSSEAQEDPALERFALAQGQVQLVAVCAMFGKEVPAQK</sequence>
<dbReference type="InterPro" id="IPR050491">
    <property type="entry name" value="AmpC-like"/>
</dbReference>
<gene>
    <name evidence="3" type="ORF">LR394_29730</name>
</gene>
<evidence type="ECO:0000256" key="1">
    <source>
        <dbReference type="SAM" id="SignalP"/>
    </source>
</evidence>
<dbReference type="RefSeq" id="WP_231447900.1">
    <property type="nucleotide sequence ID" value="NZ_JAJOMB010000020.1"/>
</dbReference>
<dbReference type="InterPro" id="IPR001466">
    <property type="entry name" value="Beta-lactam-related"/>
</dbReference>
<protein>
    <submittedName>
        <fullName evidence="3">Beta-lactamase family protein</fullName>
    </submittedName>
</protein>
<feature type="chain" id="PRO_5040972282" evidence="1">
    <location>
        <begin position="37"/>
        <end position="403"/>
    </location>
</feature>
<organism evidence="3 4">
    <name type="scientific">Kineosporia babensis</name>
    <dbReference type="NCBI Taxonomy" id="499548"/>
    <lineage>
        <taxon>Bacteria</taxon>
        <taxon>Bacillati</taxon>
        <taxon>Actinomycetota</taxon>
        <taxon>Actinomycetes</taxon>
        <taxon>Kineosporiales</taxon>
        <taxon>Kineosporiaceae</taxon>
        <taxon>Kineosporia</taxon>
    </lineage>
</organism>
<name>A0A9X1NK63_9ACTN</name>
<dbReference type="Pfam" id="PF00144">
    <property type="entry name" value="Beta-lactamase"/>
    <property type="match status" value="1"/>
</dbReference>
<dbReference type="SUPFAM" id="SSF56601">
    <property type="entry name" value="beta-lactamase/transpeptidase-like"/>
    <property type="match status" value="1"/>
</dbReference>
<keyword evidence="1" id="KW-0732">Signal</keyword>
<keyword evidence="4" id="KW-1185">Reference proteome</keyword>